<dbReference type="EC" id="2.7.13.3" evidence="3"/>
<dbReference type="SUPFAM" id="SSF55874">
    <property type="entry name" value="ATPase domain of HSP90 chaperone/DNA topoisomerase II/histidine kinase"/>
    <property type="match status" value="1"/>
</dbReference>
<keyword evidence="8" id="KW-0418">Kinase</keyword>
<keyword evidence="5" id="KW-0597">Phosphoprotein</keyword>
<accession>A0A317ZGP2</accession>
<dbReference type="SUPFAM" id="SSF47384">
    <property type="entry name" value="Homodimeric domain of signal transducing histidine kinase"/>
    <property type="match status" value="1"/>
</dbReference>
<dbReference type="OrthoDB" id="182424at2"/>
<evidence type="ECO:0000256" key="7">
    <source>
        <dbReference type="ARBA" id="ARBA00022741"/>
    </source>
</evidence>
<dbReference type="GO" id="GO:0005524">
    <property type="term" value="F:ATP binding"/>
    <property type="evidence" value="ECO:0007669"/>
    <property type="project" value="UniProtKB-KW"/>
</dbReference>
<evidence type="ECO:0000256" key="6">
    <source>
        <dbReference type="ARBA" id="ARBA00022679"/>
    </source>
</evidence>
<evidence type="ECO:0000256" key="9">
    <source>
        <dbReference type="ARBA" id="ARBA00022840"/>
    </source>
</evidence>
<protein>
    <recommendedName>
        <fullName evidence="3">histidine kinase</fullName>
        <ecNumber evidence="3">2.7.13.3</ecNumber>
    </recommendedName>
</protein>
<gene>
    <name evidence="12" type="ORF">DDZ13_06295</name>
</gene>
<comment type="caution">
    <text evidence="12">The sequence shown here is derived from an EMBL/GenBank/DDBJ whole genome shotgun (WGS) entry which is preliminary data.</text>
</comment>
<evidence type="ECO:0000256" key="1">
    <source>
        <dbReference type="ARBA" id="ARBA00000085"/>
    </source>
</evidence>
<dbReference type="InterPro" id="IPR050980">
    <property type="entry name" value="2C_sensor_his_kinase"/>
</dbReference>
<dbReference type="GO" id="GO:0000155">
    <property type="term" value="F:phosphorelay sensor kinase activity"/>
    <property type="evidence" value="ECO:0007669"/>
    <property type="project" value="InterPro"/>
</dbReference>
<dbReference type="Gene3D" id="3.30.565.10">
    <property type="entry name" value="Histidine kinase-like ATPase, C-terminal domain"/>
    <property type="match status" value="1"/>
</dbReference>
<dbReference type="PANTHER" id="PTHR44936">
    <property type="entry name" value="SENSOR PROTEIN CREC"/>
    <property type="match status" value="1"/>
</dbReference>
<feature type="compositionally biased region" description="Polar residues" evidence="10">
    <location>
        <begin position="119"/>
        <end position="139"/>
    </location>
</feature>
<reference evidence="12 13" key="1">
    <citation type="submission" date="2018-05" db="EMBL/GenBank/DDBJ databases">
        <title>Coraliomargarita sinensis sp. nov., isolated from a marine solar saltern.</title>
        <authorList>
            <person name="Zhou L.Y."/>
        </authorList>
    </citation>
    <scope>NUCLEOTIDE SEQUENCE [LARGE SCALE GENOMIC DNA]</scope>
    <source>
        <strain evidence="12 13">WN38</strain>
    </source>
</reference>
<dbReference type="SUPFAM" id="SSF55781">
    <property type="entry name" value="GAF domain-like"/>
    <property type="match status" value="1"/>
</dbReference>
<dbReference type="InterPro" id="IPR011006">
    <property type="entry name" value="CheY-like_superfamily"/>
</dbReference>
<dbReference type="GO" id="GO:0005886">
    <property type="term" value="C:plasma membrane"/>
    <property type="evidence" value="ECO:0007669"/>
    <property type="project" value="UniProtKB-SubCell"/>
</dbReference>
<keyword evidence="4" id="KW-1003">Cell membrane</keyword>
<evidence type="ECO:0000256" key="2">
    <source>
        <dbReference type="ARBA" id="ARBA00004651"/>
    </source>
</evidence>
<dbReference type="InterPro" id="IPR036890">
    <property type="entry name" value="HATPase_C_sf"/>
</dbReference>
<evidence type="ECO:0000313" key="12">
    <source>
        <dbReference type="EMBL" id="PXA04775.1"/>
    </source>
</evidence>
<evidence type="ECO:0000256" key="3">
    <source>
        <dbReference type="ARBA" id="ARBA00012438"/>
    </source>
</evidence>
<keyword evidence="13" id="KW-1185">Reference proteome</keyword>
<dbReference type="AlphaFoldDB" id="A0A317ZGP2"/>
<dbReference type="SMART" id="SM00387">
    <property type="entry name" value="HATPase_c"/>
    <property type="match status" value="1"/>
</dbReference>
<evidence type="ECO:0000256" key="8">
    <source>
        <dbReference type="ARBA" id="ARBA00022777"/>
    </source>
</evidence>
<proteinExistence type="predicted"/>
<evidence type="ECO:0000313" key="13">
    <source>
        <dbReference type="Proteomes" id="UP000247099"/>
    </source>
</evidence>
<dbReference type="InterPro" id="IPR029016">
    <property type="entry name" value="GAF-like_dom_sf"/>
</dbReference>
<dbReference type="Proteomes" id="UP000247099">
    <property type="component" value="Unassembled WGS sequence"/>
</dbReference>
<keyword evidence="9" id="KW-0067">ATP-binding</keyword>
<dbReference type="PRINTS" id="PR00344">
    <property type="entry name" value="BCTRLSENSOR"/>
</dbReference>
<dbReference type="SUPFAM" id="SSF52172">
    <property type="entry name" value="CheY-like"/>
    <property type="match status" value="1"/>
</dbReference>
<dbReference type="InterPro" id="IPR036097">
    <property type="entry name" value="HisK_dim/P_sf"/>
</dbReference>
<dbReference type="CDD" id="cd00082">
    <property type="entry name" value="HisKA"/>
    <property type="match status" value="1"/>
</dbReference>
<evidence type="ECO:0000256" key="4">
    <source>
        <dbReference type="ARBA" id="ARBA00022475"/>
    </source>
</evidence>
<dbReference type="PROSITE" id="PS50109">
    <property type="entry name" value="HIS_KIN"/>
    <property type="match status" value="1"/>
</dbReference>
<name>A0A317ZGP2_9BACT</name>
<dbReference type="RefSeq" id="WP_110130581.1">
    <property type="nucleotide sequence ID" value="NZ_QHJQ01000003.1"/>
</dbReference>
<comment type="subcellular location">
    <subcellularLocation>
        <location evidence="2">Cell membrane</location>
        <topology evidence="2">Multi-pass membrane protein</topology>
    </subcellularLocation>
</comment>
<dbReference type="Pfam" id="PF01590">
    <property type="entry name" value="GAF"/>
    <property type="match status" value="1"/>
</dbReference>
<dbReference type="InterPro" id="IPR003594">
    <property type="entry name" value="HATPase_dom"/>
</dbReference>
<dbReference type="InterPro" id="IPR003018">
    <property type="entry name" value="GAF"/>
</dbReference>
<dbReference type="Gene3D" id="3.30.450.40">
    <property type="match status" value="1"/>
</dbReference>
<evidence type="ECO:0000256" key="5">
    <source>
        <dbReference type="ARBA" id="ARBA00022553"/>
    </source>
</evidence>
<evidence type="ECO:0000259" key="11">
    <source>
        <dbReference type="PROSITE" id="PS50109"/>
    </source>
</evidence>
<feature type="domain" description="Histidine kinase" evidence="11">
    <location>
        <begin position="451"/>
        <end position="660"/>
    </location>
</feature>
<feature type="region of interest" description="Disordered" evidence="10">
    <location>
        <begin position="117"/>
        <end position="139"/>
    </location>
</feature>
<dbReference type="Gene3D" id="3.40.50.2300">
    <property type="match status" value="1"/>
</dbReference>
<dbReference type="InterPro" id="IPR003661">
    <property type="entry name" value="HisK_dim/P_dom"/>
</dbReference>
<dbReference type="Pfam" id="PF02518">
    <property type="entry name" value="HATPase_c"/>
    <property type="match status" value="1"/>
</dbReference>
<dbReference type="PANTHER" id="PTHR44936:SF10">
    <property type="entry name" value="SENSOR PROTEIN RSTB"/>
    <property type="match status" value="1"/>
</dbReference>
<keyword evidence="7" id="KW-0547">Nucleotide-binding</keyword>
<sequence>MSQILVICSEAKAPKTIREALATTDIRIVCKQSPQEAQTALERNVFEFALVYSNQENDLMARHLTQLQYASHQIRVIVISPEYSAEEEKIAFDSGADLYFAEPLPVRTLLRVLTRPTTQQVPDTTHTANTLPPQNGNTTSTASALQVLRDFSHVLGYSLDYKAFSRQFIMKLREHISFSRIAIFLEGSAKQPFLGRGVGQAFECIASLGIPGDLIDCFQLSRGVGIGQSLSEHPRIIRSNSPECLTNQDLMKEFAILGCQLAVPITDRERLIGLAVLNGPITDRPYSEDELQLLFLLMEELGLAIRNSRLHMELASHGRMIENVLCAIHSGAIVIDEELNILYANEAARRFLEVESKTSRQIDFAELPAKLAAVVHRAVEKGDICEPFFIPGSKENEIFRVSLFPFTTEGELTLLPRPTMVLLDDFTKIEANKQTALEDSRDELISLIAERFAHEIRNSLVPLTTHAQLIEQRIDDPKFQKSLKQSLLKETSRIKRFSEQMLYLAQDATSGNADIEIKDVLLSAFNNAKEHLGFKDAKLEMTNSQDEAIIHGNPEALCYAFEELFLNGLQSSPESRTIHLELQENAEGIIHLLLRDEGKGFTEESLDSGLEPFFTTRNTGVGLGLSVAHKVVTDHGGFLQLKPRNPDNIWDIDIRLPALIETAST</sequence>
<keyword evidence="4" id="KW-0472">Membrane</keyword>
<dbReference type="Gene3D" id="1.10.287.130">
    <property type="match status" value="1"/>
</dbReference>
<keyword evidence="6" id="KW-0808">Transferase</keyword>
<evidence type="ECO:0000256" key="10">
    <source>
        <dbReference type="SAM" id="MobiDB-lite"/>
    </source>
</evidence>
<dbReference type="InterPro" id="IPR005467">
    <property type="entry name" value="His_kinase_dom"/>
</dbReference>
<comment type="catalytic activity">
    <reaction evidence="1">
        <text>ATP + protein L-histidine = ADP + protein N-phospho-L-histidine.</text>
        <dbReference type="EC" id="2.7.13.3"/>
    </reaction>
</comment>
<dbReference type="InParanoid" id="A0A317ZGP2"/>
<dbReference type="EMBL" id="QHJQ01000003">
    <property type="protein sequence ID" value="PXA04775.1"/>
    <property type="molecule type" value="Genomic_DNA"/>
</dbReference>
<dbReference type="InterPro" id="IPR004358">
    <property type="entry name" value="Sig_transdc_His_kin-like_C"/>
</dbReference>
<organism evidence="12 13">
    <name type="scientific">Coraliomargarita sinensis</name>
    <dbReference type="NCBI Taxonomy" id="2174842"/>
    <lineage>
        <taxon>Bacteria</taxon>
        <taxon>Pseudomonadati</taxon>
        <taxon>Verrucomicrobiota</taxon>
        <taxon>Opitutia</taxon>
        <taxon>Puniceicoccales</taxon>
        <taxon>Coraliomargaritaceae</taxon>
        <taxon>Coraliomargarita</taxon>
    </lineage>
</organism>